<dbReference type="Proteomes" id="UP000077037">
    <property type="component" value="Unassembled WGS sequence"/>
</dbReference>
<dbReference type="Pfam" id="PF05125">
    <property type="entry name" value="Phage_cap_P2"/>
    <property type="match status" value="1"/>
</dbReference>
<evidence type="ECO:0000313" key="1">
    <source>
        <dbReference type="EMBL" id="SAI47394.1"/>
    </source>
</evidence>
<reference evidence="1 2" key="1">
    <citation type="submission" date="2016-03" db="EMBL/GenBank/DDBJ databases">
        <authorList>
            <consortium name="Pathogen Informatics"/>
        </authorList>
    </citation>
    <scope>NUCLEOTIDE SEQUENCE [LARGE SCALE GENOMIC DNA]</scope>
    <source>
        <strain evidence="1 2">NCTC13364</strain>
    </source>
</reference>
<accession>A0A157QP99</accession>
<proteinExistence type="predicted"/>
<protein>
    <submittedName>
        <fullName evidence="1">Phage major capsid protein, P2 family</fullName>
    </submittedName>
</protein>
<dbReference type="OrthoDB" id="5464529at2"/>
<name>A0A157QP99_9BORD</name>
<evidence type="ECO:0000313" key="2">
    <source>
        <dbReference type="Proteomes" id="UP000077037"/>
    </source>
</evidence>
<organism evidence="1 2">
    <name type="scientific">Bordetella ansorpii</name>
    <dbReference type="NCBI Taxonomy" id="288768"/>
    <lineage>
        <taxon>Bacteria</taxon>
        <taxon>Pseudomonadati</taxon>
        <taxon>Pseudomonadota</taxon>
        <taxon>Betaproteobacteria</taxon>
        <taxon>Burkholderiales</taxon>
        <taxon>Alcaligenaceae</taxon>
        <taxon>Bordetella</taxon>
    </lineage>
</organism>
<dbReference type="NCBIfam" id="TIGR01551">
    <property type="entry name" value="major_capsid_P2"/>
    <property type="match status" value="1"/>
</dbReference>
<sequence>MRNETRKQFDKYRARVAHLNGVSDTSASFSVDPSIQQTMEQKIQESSAFLQSINMPIVVDQLGQKIGLGVSGPAASRTDTATKSRETRDITAMDPNGYQCVKTNFDTHLGYAKLDAWARHKAFQNMVRDAVLKRQGLDRIMVGWNGTHAAAQTNLSEYPLLEDVNKGWLQKMRERAEQRVIRQGAAEGSKVRIGKGGDYANIDAAVFDLVTALDPWFQDDTELVAIVGRGLLHDKYFPLVNGNDTPTEKLATDIIMSQKRVGGQRAVTVPYFPAGTVFLTRLDNLSIYVQEGSRRRHIKEAPERDRVEFYESSNEDYAIEDYGCGALLENVQMLDAEGNPIDQGGQ</sequence>
<dbReference type="InterPro" id="IPR006441">
    <property type="entry name" value="Phage_P2_GpN"/>
</dbReference>
<dbReference type="RefSeq" id="WP_066417127.1">
    <property type="nucleotide sequence ID" value="NZ_FKBS01000025.1"/>
</dbReference>
<dbReference type="EMBL" id="FKBS01000025">
    <property type="protein sequence ID" value="SAI47394.1"/>
    <property type="molecule type" value="Genomic_DNA"/>
</dbReference>
<dbReference type="AlphaFoldDB" id="A0A157QP99"/>
<gene>
    <name evidence="1" type="ORF">SAMEA1982600_03803</name>
</gene>